<sequence>MADALCGPSNALKSFSGHVEQDRSLQQDHAGPASQPQFDQFRTADPNTPQAHDTHFHDIFNHGPAPIGDLHHGHEMLHHHTPSPMAAQHHAMSQQSHFQNAAPAMPDWASQFQQMNINQQTSAAAVSIPQQSVQPQQTQHVPQFTAMPEPQAWHSPLQQSPFGMPMNHGQAHFPMPTQTSQDAEFTTSMDQWMAQHGPRAEAAIDAEMESLARELEAQEATQELLKTELEFLAVQKPDQVSREPESEVVAEEERKAAENPDELAVAARRIVDVMDTTSTSDKMKKSGFLSLMRKLADGDVTIRDQGFVDENGTKINMSGSKGVENGEDKLGAPKEVNITIHKGAHVTVNFE</sequence>
<feature type="region of interest" description="Disordered" evidence="2">
    <location>
        <begin position="1"/>
        <end position="54"/>
    </location>
</feature>
<keyword evidence="1" id="KW-0175">Coiled coil</keyword>
<comment type="caution">
    <text evidence="3">The sequence shown here is derived from an EMBL/GenBank/DDBJ whole genome shotgun (WGS) entry which is preliminary data.</text>
</comment>
<reference evidence="3" key="1">
    <citation type="submission" date="2022-07" db="EMBL/GenBank/DDBJ databases">
        <title>Draft genome sequence of Zalerion maritima ATCC 34329, a (micro)plastics degrading marine fungus.</title>
        <authorList>
            <person name="Paco A."/>
            <person name="Goncalves M.F.M."/>
            <person name="Rocha-Santos T.A.P."/>
            <person name="Alves A."/>
        </authorList>
    </citation>
    <scope>NUCLEOTIDE SEQUENCE</scope>
    <source>
        <strain evidence="3">ATCC 34329</strain>
    </source>
</reference>
<dbReference type="Proteomes" id="UP001201980">
    <property type="component" value="Unassembled WGS sequence"/>
</dbReference>
<keyword evidence="4" id="KW-1185">Reference proteome</keyword>
<dbReference type="AlphaFoldDB" id="A0AAD5RJY3"/>
<evidence type="ECO:0000313" key="3">
    <source>
        <dbReference type="EMBL" id="KAJ2896325.1"/>
    </source>
</evidence>
<proteinExistence type="predicted"/>
<evidence type="ECO:0000256" key="2">
    <source>
        <dbReference type="SAM" id="MobiDB-lite"/>
    </source>
</evidence>
<evidence type="ECO:0000313" key="4">
    <source>
        <dbReference type="Proteomes" id="UP001201980"/>
    </source>
</evidence>
<organism evidence="3 4">
    <name type="scientific">Zalerion maritima</name>
    <dbReference type="NCBI Taxonomy" id="339359"/>
    <lineage>
        <taxon>Eukaryota</taxon>
        <taxon>Fungi</taxon>
        <taxon>Dikarya</taxon>
        <taxon>Ascomycota</taxon>
        <taxon>Pezizomycotina</taxon>
        <taxon>Sordariomycetes</taxon>
        <taxon>Lulworthiomycetidae</taxon>
        <taxon>Lulworthiales</taxon>
        <taxon>Lulworthiaceae</taxon>
        <taxon>Zalerion</taxon>
    </lineage>
</organism>
<dbReference type="GO" id="GO:0005777">
    <property type="term" value="C:peroxisome"/>
    <property type="evidence" value="ECO:0007669"/>
    <property type="project" value="UniProtKB-SubCell"/>
</dbReference>
<feature type="compositionally biased region" description="Polar residues" evidence="2">
    <location>
        <begin position="34"/>
        <end position="51"/>
    </location>
</feature>
<gene>
    <name evidence="3" type="ORF">MKZ38_005624</name>
</gene>
<evidence type="ECO:0000256" key="1">
    <source>
        <dbReference type="SAM" id="Coils"/>
    </source>
</evidence>
<dbReference type="Gene3D" id="6.10.280.230">
    <property type="match status" value="1"/>
</dbReference>
<feature type="coiled-coil region" evidence="1">
    <location>
        <begin position="201"/>
        <end position="228"/>
    </location>
</feature>
<name>A0AAD5RJY3_9PEZI</name>
<protein>
    <submittedName>
        <fullName evidence="3">Uncharacterized protein</fullName>
    </submittedName>
</protein>
<feature type="region of interest" description="Disordered" evidence="2">
    <location>
        <begin position="237"/>
        <end position="259"/>
    </location>
</feature>
<feature type="compositionally biased region" description="Basic and acidic residues" evidence="2">
    <location>
        <begin position="239"/>
        <end position="258"/>
    </location>
</feature>
<accession>A0AAD5RJY3</accession>
<dbReference type="EMBL" id="JAKWBI020000339">
    <property type="protein sequence ID" value="KAJ2896325.1"/>
    <property type="molecule type" value="Genomic_DNA"/>
</dbReference>